<accession>T0J2H3</accession>
<proteinExistence type="predicted"/>
<dbReference type="AlphaFoldDB" id="T0J2H3"/>
<evidence type="ECO:0000313" key="1">
    <source>
        <dbReference type="EMBL" id="EQB31347.1"/>
    </source>
</evidence>
<comment type="caution">
    <text evidence="2">The sequence shown here is derived from an EMBL/GenBank/DDBJ whole genome shotgun (WGS) entry which is preliminary data.</text>
</comment>
<dbReference type="Proteomes" id="UP000015523">
    <property type="component" value="Unassembled WGS sequence"/>
</dbReference>
<gene>
    <name evidence="2" type="ORF">M529_10960</name>
    <name evidence="1" type="ORF">M529_15030</name>
</gene>
<evidence type="ECO:0000313" key="3">
    <source>
        <dbReference type="Proteomes" id="UP000015523"/>
    </source>
</evidence>
<keyword evidence="3" id="KW-1185">Reference proteome</keyword>
<dbReference type="RefSeq" id="WP_021318006.1">
    <property type="nucleotide sequence ID" value="NZ_AUWY01000075.1"/>
</dbReference>
<organism evidence="2 3">
    <name type="scientific">Sphingobium ummariense RL-3</name>
    <dbReference type="NCBI Taxonomy" id="1346791"/>
    <lineage>
        <taxon>Bacteria</taxon>
        <taxon>Pseudomonadati</taxon>
        <taxon>Pseudomonadota</taxon>
        <taxon>Alphaproteobacteria</taxon>
        <taxon>Sphingomonadales</taxon>
        <taxon>Sphingomonadaceae</taxon>
        <taxon>Sphingobium</taxon>
    </lineage>
</organism>
<protein>
    <submittedName>
        <fullName evidence="2">Uncharacterized protein</fullName>
    </submittedName>
</protein>
<dbReference type="EMBL" id="AUWY01000075">
    <property type="protein sequence ID" value="EQB32136.1"/>
    <property type="molecule type" value="Genomic_DNA"/>
</dbReference>
<dbReference type="PATRIC" id="fig|1346791.3.peg.2110"/>
<evidence type="ECO:0000313" key="2">
    <source>
        <dbReference type="EMBL" id="EQB32136.1"/>
    </source>
</evidence>
<dbReference type="EMBL" id="AUWY01000102">
    <property type="protein sequence ID" value="EQB31347.1"/>
    <property type="molecule type" value="Genomic_DNA"/>
</dbReference>
<sequence>MASLLAMVGPTLLGKPEFESMLAAFQRAVKEKTPAARKAKWRELPEAIGPLAQYAAPECLWAIATEGVTTDAALVVLQSLITRTEVMSGGP</sequence>
<reference evidence="2 3" key="1">
    <citation type="journal article" date="2013" name="Genome Announc.">
        <title>Draft Genome Sequence of Sphingobium ummariense Strain RL-3, a Hexachlorocyclohexane-Degrading Bacterium.</title>
        <authorList>
            <person name="Kohli P."/>
            <person name="Dua A."/>
            <person name="Sangwan N."/>
            <person name="Oldach P."/>
            <person name="Khurana J.P."/>
            <person name="Lal R."/>
        </authorList>
    </citation>
    <scope>NUCLEOTIDE SEQUENCE [LARGE SCALE GENOMIC DNA]</scope>
    <source>
        <strain evidence="2 3">RL-3</strain>
    </source>
</reference>
<dbReference type="STRING" id="1346791.M529_10960"/>
<name>T0J2H3_9SPHN</name>